<dbReference type="InterPro" id="IPR024914">
    <property type="entry name" value="tRNA_acetyltr_TmcA"/>
</dbReference>
<dbReference type="GO" id="GO:0016746">
    <property type="term" value="F:acyltransferase activity"/>
    <property type="evidence" value="ECO:0007669"/>
    <property type="project" value="UniProtKB-KW"/>
</dbReference>
<feature type="binding site" evidence="9">
    <location>
        <position position="599"/>
    </location>
    <ligand>
        <name>acetyl-CoA</name>
        <dbReference type="ChEBI" id="CHEBI:57288"/>
    </ligand>
</feature>
<dbReference type="Gene3D" id="3.40.630.30">
    <property type="match status" value="1"/>
</dbReference>
<dbReference type="PANTHER" id="PTHR10925:SF5">
    <property type="entry name" value="RNA CYTIDINE ACETYLTRANSFERASE"/>
    <property type="match status" value="1"/>
</dbReference>
<evidence type="ECO:0000256" key="5">
    <source>
        <dbReference type="ARBA" id="ARBA00022741"/>
    </source>
</evidence>
<dbReference type="InterPro" id="IPR000182">
    <property type="entry name" value="GNAT_dom"/>
</dbReference>
<protein>
    <recommendedName>
        <fullName evidence="9">tRNA(Met) cytidine acetyltransferase TmcA</fullName>
        <ecNumber evidence="9">2.3.1.193</ecNumber>
    </recommendedName>
</protein>
<name>A0ABZ3CV20_9GAMM</name>
<comment type="similarity">
    <text evidence="9">Belongs to the TmcA family.</text>
</comment>
<dbReference type="InterPro" id="IPR007807">
    <property type="entry name" value="TcmA/NAT10_helicase"/>
</dbReference>
<keyword evidence="5 9" id="KW-0547">Nucleotide-binding</keyword>
<dbReference type="Pfam" id="PF13718">
    <property type="entry name" value="GNAT_acetyltr_2"/>
    <property type="match status" value="2"/>
</dbReference>
<keyword evidence="12" id="KW-1185">Reference proteome</keyword>
<evidence type="ECO:0000256" key="9">
    <source>
        <dbReference type="HAMAP-Rule" id="MF_01886"/>
    </source>
</evidence>
<dbReference type="CDD" id="cd04301">
    <property type="entry name" value="NAT_SF"/>
    <property type="match status" value="1"/>
</dbReference>
<dbReference type="PANTHER" id="PTHR10925">
    <property type="entry name" value="N-ACETYLTRANSFERASE 10"/>
    <property type="match status" value="1"/>
</dbReference>
<dbReference type="SUPFAM" id="SSF55729">
    <property type="entry name" value="Acyl-CoA N-acyltransferases (Nat)"/>
    <property type="match status" value="1"/>
</dbReference>
<dbReference type="EMBL" id="CP151919">
    <property type="protein sequence ID" value="XAD54901.1"/>
    <property type="molecule type" value="Genomic_DNA"/>
</dbReference>
<comment type="function">
    <text evidence="9">Catalyzes the formation of N(4)-acetylcytidine (ac(4)C) at the wobble position of tRNA(Met), by using acetyl-CoA as an acetyl donor and ATP (or GTP).</text>
</comment>
<evidence type="ECO:0000313" key="12">
    <source>
        <dbReference type="Proteomes" id="UP001453229"/>
    </source>
</evidence>
<dbReference type="RefSeq" id="WP_342595438.1">
    <property type="nucleotide sequence ID" value="NZ_CP151919.1"/>
</dbReference>
<dbReference type="Pfam" id="PF05127">
    <property type="entry name" value="NAT10_TcmA_helicase"/>
    <property type="match status" value="1"/>
</dbReference>
<dbReference type="HAMAP" id="MF_01886">
    <property type="entry name" value="tRNA_acetyltr_TmcA"/>
    <property type="match status" value="1"/>
</dbReference>
<feature type="binding site" evidence="9">
    <location>
        <position position="230"/>
    </location>
    <ligand>
        <name>ATP</name>
        <dbReference type="ChEBI" id="CHEBI:30616"/>
    </ligand>
</feature>
<dbReference type="EC" id="2.3.1.193" evidence="9"/>
<keyword evidence="1 9" id="KW-0963">Cytoplasm</keyword>
<evidence type="ECO:0000256" key="8">
    <source>
        <dbReference type="ARBA" id="ARBA00023315"/>
    </source>
</evidence>
<evidence type="ECO:0000256" key="4">
    <source>
        <dbReference type="ARBA" id="ARBA00022694"/>
    </source>
</evidence>
<feature type="binding site" evidence="9">
    <location>
        <position position="406"/>
    </location>
    <ligand>
        <name>ATP</name>
        <dbReference type="ChEBI" id="CHEBI:30616"/>
    </ligand>
</feature>
<dbReference type="InterPro" id="IPR027417">
    <property type="entry name" value="P-loop_NTPase"/>
</dbReference>
<evidence type="ECO:0000259" key="10">
    <source>
        <dbReference type="PROSITE" id="PS51186"/>
    </source>
</evidence>
<proteinExistence type="inferred from homology"/>
<accession>A0ABZ3CV20</accession>
<evidence type="ECO:0000256" key="6">
    <source>
        <dbReference type="ARBA" id="ARBA00022840"/>
    </source>
</evidence>
<dbReference type="InterPro" id="IPR032672">
    <property type="entry name" value="TmcA/NAT10/Kre33"/>
</dbReference>
<evidence type="ECO:0000256" key="3">
    <source>
        <dbReference type="ARBA" id="ARBA00022679"/>
    </source>
</evidence>
<comment type="catalytic activity">
    <reaction evidence="9">
        <text>cytidine(34) in elongator tRNA(Met) + acetyl-CoA + ATP + H2O = N(4)-acetylcytidine(34) in elongator tRNA(Met) + ADP + phosphate + CoA + H(+)</text>
        <dbReference type="Rhea" id="RHEA:43788"/>
        <dbReference type="Rhea" id="RHEA-COMP:10693"/>
        <dbReference type="Rhea" id="RHEA-COMP:10694"/>
        <dbReference type="ChEBI" id="CHEBI:15377"/>
        <dbReference type="ChEBI" id="CHEBI:15378"/>
        <dbReference type="ChEBI" id="CHEBI:30616"/>
        <dbReference type="ChEBI" id="CHEBI:43474"/>
        <dbReference type="ChEBI" id="CHEBI:57287"/>
        <dbReference type="ChEBI" id="CHEBI:57288"/>
        <dbReference type="ChEBI" id="CHEBI:74900"/>
        <dbReference type="ChEBI" id="CHEBI:82748"/>
        <dbReference type="ChEBI" id="CHEBI:456216"/>
        <dbReference type="EC" id="2.3.1.193"/>
    </reaction>
</comment>
<keyword evidence="3 9" id="KW-0808">Transferase</keyword>
<dbReference type="InterPro" id="IPR013562">
    <property type="entry name" value="TmcA/NAT10_N"/>
</dbReference>
<evidence type="ECO:0000256" key="2">
    <source>
        <dbReference type="ARBA" id="ARBA00022555"/>
    </source>
</evidence>
<dbReference type="InterPro" id="IPR016181">
    <property type="entry name" value="Acyl_CoA_acyltransferase"/>
</dbReference>
<keyword evidence="4 9" id="KW-0819">tRNA processing</keyword>
<feature type="domain" description="N-acetyltransferase" evidence="10">
    <location>
        <begin position="448"/>
        <end position="627"/>
    </location>
</feature>
<comment type="subcellular location">
    <subcellularLocation>
        <location evidence="9">Cytoplasm</location>
    </subcellularLocation>
</comment>
<keyword evidence="7 9" id="KW-0694">RNA-binding</keyword>
<evidence type="ECO:0000313" key="11">
    <source>
        <dbReference type="EMBL" id="XAD54901.1"/>
    </source>
</evidence>
<dbReference type="Gene3D" id="3.40.50.300">
    <property type="entry name" value="P-loop containing nucleotide triphosphate hydrolases"/>
    <property type="match status" value="1"/>
</dbReference>
<keyword evidence="2 9" id="KW-0820">tRNA-binding</keyword>
<dbReference type="SUPFAM" id="SSF52540">
    <property type="entry name" value="P-loop containing nucleoside triphosphate hydrolases"/>
    <property type="match status" value="1"/>
</dbReference>
<comment type="caution">
    <text evidence="9">Lacks conserved residue(s) required for the propagation of feature annotation.</text>
</comment>
<evidence type="ECO:0000256" key="7">
    <source>
        <dbReference type="ARBA" id="ARBA00022884"/>
    </source>
</evidence>
<keyword evidence="6 9" id="KW-0067">ATP-binding</keyword>
<sequence>MSASNAHPRLGDWLAGRREELRRRRWRGVLWIADDAPQAVSKARAWIAAGRWHSPLWIGPELALSSQASPLPEGITRLSASRARGQLGSEHDLVIFDALSPEAGFDPDAFGAISGTVLAGGWLVLLTPRHWQQPTGADWLPDADYRRLAHWPHDAETLSTYYLQRLAGGLRDSADLAVWPSDTALPLSSSAIFSVPSSDPVIDSSIEPALDPDSHIEDRVNDSDCLTRDQAEAVSRLTRMRRRRPVVLVADRGRGKSAALGIAAARRLMRGERRLWIAASSSVAVEAVFERLQRLLPGGRRDAGRFEVRVDGRECRVEWLAPEQVVPALAARDIDAQSPPTLFVDEAAAIPAARLVDWLGRFPRIAFATTVHGYEGTGRGFEIRLREALDRLTPEWRRLPLDTPIRWAAGDPLEALTRDLLCLDAEIVAVDPAVARSMPVAHVWLDRAALARDDDLLRSIFGLLVQAHYRTSPSDLRHLLDGPDVHLLAAFVGDMAVGICVVQQEGGFDAALAEAIHRGQRRPRGHLLAQSLATHGGYREAALASWWRIMRIAVHPQARREGIGSAMIGRVAATARERAVDHLGVSYGAEPSLTGFWRRQGFRSLRIGLTREASSGEPAQMMALALADDSARLLDRMHDDFVRHLPDLLAGELREIEPLVVAAWLHEGPVPVLSVDLHERLDWFAAGGGELAPIRPWLREAWLGWWRRQPLATVERLLADEEGKVVVPDALTRSVRVAVPALFQYRDEALSLQGRRERLASARGLAAALLAWHHDRRDPEGTAPAPG</sequence>
<evidence type="ECO:0000256" key="1">
    <source>
        <dbReference type="ARBA" id="ARBA00022490"/>
    </source>
</evidence>
<reference evidence="11 12" key="1">
    <citation type="submission" date="2024-04" db="EMBL/GenBank/DDBJ databases">
        <title>Salinicola lusitanus LLJ914,a marine bacterium isolated from the Okinawa Trough.</title>
        <authorList>
            <person name="Li J."/>
        </authorList>
    </citation>
    <scope>NUCLEOTIDE SEQUENCE [LARGE SCALE GENOMIC DNA]</scope>
    <source>
        <strain evidence="11 12">LLJ914</strain>
    </source>
</reference>
<dbReference type="PROSITE" id="PS51186">
    <property type="entry name" value="GNAT"/>
    <property type="match status" value="1"/>
</dbReference>
<keyword evidence="8 9" id="KW-0012">Acyltransferase</keyword>
<gene>
    <name evidence="9" type="primary">tmcA</name>
    <name evidence="11" type="ORF">AAGT95_02695</name>
</gene>
<dbReference type="Gene3D" id="3.40.50.11040">
    <property type="match status" value="1"/>
</dbReference>
<organism evidence="11 12">
    <name type="scientific">Salinicola lusitanus</name>
    <dbReference type="NCBI Taxonomy" id="1949085"/>
    <lineage>
        <taxon>Bacteria</taxon>
        <taxon>Pseudomonadati</taxon>
        <taxon>Pseudomonadota</taxon>
        <taxon>Gammaproteobacteria</taxon>
        <taxon>Oceanospirillales</taxon>
        <taxon>Halomonadaceae</taxon>
        <taxon>Salinicola</taxon>
    </lineage>
</organism>
<feature type="binding site" evidence="9">
    <location>
        <begin position="552"/>
        <end position="554"/>
    </location>
    <ligand>
        <name>acetyl-CoA</name>
        <dbReference type="ChEBI" id="CHEBI:57288"/>
    </ligand>
</feature>
<dbReference type="Pfam" id="PF08351">
    <property type="entry name" value="TmcA_N"/>
    <property type="match status" value="1"/>
</dbReference>
<dbReference type="Proteomes" id="UP001453229">
    <property type="component" value="Chromosome"/>
</dbReference>